<evidence type="ECO:0000256" key="1">
    <source>
        <dbReference type="SAM" id="Phobius"/>
    </source>
</evidence>
<dbReference type="STRING" id="401472.CUREI_05155"/>
<dbReference type="Pfam" id="PF12730">
    <property type="entry name" value="ABC2_membrane_4"/>
    <property type="match status" value="1"/>
</dbReference>
<keyword evidence="1" id="KW-0472">Membrane</keyword>
<name>A0A077HI72_9CORY</name>
<dbReference type="HOGENOM" id="CLU_086622_3_0_11"/>
<dbReference type="KEGG" id="cuv:CUREI_05155"/>
<evidence type="ECO:0000313" key="2">
    <source>
        <dbReference type="EMBL" id="AIL96763.1"/>
    </source>
</evidence>
<feature type="transmembrane region" description="Helical" evidence="1">
    <location>
        <begin position="103"/>
        <end position="128"/>
    </location>
</feature>
<keyword evidence="1" id="KW-1133">Transmembrane helix</keyword>
<gene>
    <name evidence="2" type="ORF">CUREI_05155</name>
</gene>
<accession>A0A077HI72</accession>
<feature type="transmembrane region" description="Helical" evidence="1">
    <location>
        <begin position="53"/>
        <end position="76"/>
    </location>
</feature>
<dbReference type="Proteomes" id="UP000028939">
    <property type="component" value="Chromosome"/>
</dbReference>
<evidence type="ECO:0000313" key="3">
    <source>
        <dbReference type="Proteomes" id="UP000028939"/>
    </source>
</evidence>
<dbReference type="OrthoDB" id="4407386at2"/>
<feature type="transmembrane region" description="Helical" evidence="1">
    <location>
        <begin position="222"/>
        <end position="243"/>
    </location>
</feature>
<reference evidence="2 3" key="1">
    <citation type="submission" date="2014-08" db="EMBL/GenBank/DDBJ databases">
        <title>Complete genome sequence of Corynebacterium ureicelerivorans DSM 45051, a lipophilic and urea-splitting isolate from a blood culture of a septicaemia patient.</title>
        <authorList>
            <person name="Tippelt A."/>
            <person name="Albersmeier A."/>
            <person name="Brinkrolf K."/>
            <person name="Ruckert C."/>
            <person name="Tauch A."/>
        </authorList>
    </citation>
    <scope>NUCLEOTIDE SEQUENCE [LARGE SCALE GENOMIC DNA]</scope>
    <source>
        <strain evidence="2 3">IMMIB RIV-2301</strain>
    </source>
</reference>
<sequence>MMVEFAKLKRTKIVWLCLLMCAGIVLFSNMNLFAGDPIADFQADPHTQWASHLVGLGMALAFLTPLLLALVASRIVDAEHVSGGWRLNAIAGTKPGTLLSRKFAVASLVVVVFTALEFAAALALPVALGAPAPSGAMASTWLRFGLGALGTSIALLAVMLLLAAVVDSQIVVLGVGIVGGFLGVAALLSPAWLAALNPFGYYAVLLPFGFTESGVAPIQPGWWLWAAYLVLAAAVFIAGSRALDRKEI</sequence>
<dbReference type="RefSeq" id="WP_038611143.1">
    <property type="nucleotide sequence ID" value="NZ_CP009215.1"/>
</dbReference>
<evidence type="ECO:0008006" key="4">
    <source>
        <dbReference type="Google" id="ProtNLM"/>
    </source>
</evidence>
<proteinExistence type="predicted"/>
<organism evidence="2 3">
    <name type="scientific">Corynebacterium ureicelerivorans</name>
    <dbReference type="NCBI Taxonomy" id="401472"/>
    <lineage>
        <taxon>Bacteria</taxon>
        <taxon>Bacillati</taxon>
        <taxon>Actinomycetota</taxon>
        <taxon>Actinomycetes</taxon>
        <taxon>Mycobacteriales</taxon>
        <taxon>Corynebacteriaceae</taxon>
        <taxon>Corynebacterium</taxon>
    </lineage>
</organism>
<keyword evidence="1" id="KW-0812">Transmembrane</keyword>
<keyword evidence="3" id="KW-1185">Reference proteome</keyword>
<dbReference type="EMBL" id="CP009215">
    <property type="protein sequence ID" value="AIL96763.1"/>
    <property type="molecule type" value="Genomic_DNA"/>
</dbReference>
<dbReference type="AlphaFoldDB" id="A0A077HI72"/>
<feature type="transmembrane region" description="Helical" evidence="1">
    <location>
        <begin position="140"/>
        <end position="163"/>
    </location>
</feature>
<protein>
    <recommendedName>
        <fullName evidence="4">ABC transporter permease</fullName>
    </recommendedName>
</protein>
<feature type="transmembrane region" description="Helical" evidence="1">
    <location>
        <begin position="170"/>
        <end position="193"/>
    </location>
</feature>
<feature type="transmembrane region" description="Helical" evidence="1">
    <location>
        <begin position="12"/>
        <end position="33"/>
    </location>
</feature>